<dbReference type="SUPFAM" id="SSF53448">
    <property type="entry name" value="Nucleotide-diphospho-sugar transferases"/>
    <property type="match status" value="1"/>
</dbReference>
<evidence type="ECO:0000256" key="1">
    <source>
        <dbReference type="ARBA" id="ARBA00022842"/>
    </source>
</evidence>
<accession>A0ABX7T1J6</accession>
<dbReference type="Proteomes" id="UP000663923">
    <property type="component" value="Chromosome"/>
</dbReference>
<gene>
    <name evidence="3" type="ORF">J4G78_12430</name>
</gene>
<organism evidence="3 4">
    <name type="scientific">Parasphingorhabdus cellanae</name>
    <dbReference type="NCBI Taxonomy" id="2806553"/>
    <lineage>
        <taxon>Bacteria</taxon>
        <taxon>Pseudomonadati</taxon>
        <taxon>Pseudomonadota</taxon>
        <taxon>Alphaproteobacteria</taxon>
        <taxon>Sphingomonadales</taxon>
        <taxon>Sphingomonadaceae</taxon>
        <taxon>Parasphingorhabdus</taxon>
    </lineage>
</organism>
<proteinExistence type="predicted"/>
<evidence type="ECO:0000259" key="2">
    <source>
        <dbReference type="Pfam" id="PF12804"/>
    </source>
</evidence>
<keyword evidence="3" id="KW-0808">Transferase</keyword>
<evidence type="ECO:0000313" key="4">
    <source>
        <dbReference type="Proteomes" id="UP000663923"/>
    </source>
</evidence>
<dbReference type="InterPro" id="IPR029044">
    <property type="entry name" value="Nucleotide-diphossugar_trans"/>
</dbReference>
<dbReference type="Gene3D" id="3.90.550.10">
    <property type="entry name" value="Spore Coat Polysaccharide Biosynthesis Protein SpsA, Chain A"/>
    <property type="match status" value="1"/>
</dbReference>
<dbReference type="EMBL" id="CP071794">
    <property type="protein sequence ID" value="QTD55031.1"/>
    <property type="molecule type" value="Genomic_DNA"/>
</dbReference>
<dbReference type="GO" id="GO:0016740">
    <property type="term" value="F:transferase activity"/>
    <property type="evidence" value="ECO:0007669"/>
    <property type="project" value="UniProtKB-KW"/>
</dbReference>
<protein>
    <submittedName>
        <fullName evidence="3">NTP transferase domain-containing protein</fullName>
    </submittedName>
</protein>
<keyword evidence="4" id="KW-1185">Reference proteome</keyword>
<dbReference type="RefSeq" id="WP_207986858.1">
    <property type="nucleotide sequence ID" value="NZ_CP071794.1"/>
</dbReference>
<dbReference type="InterPro" id="IPR025877">
    <property type="entry name" value="MobA-like_NTP_Trfase"/>
</dbReference>
<evidence type="ECO:0000313" key="3">
    <source>
        <dbReference type="EMBL" id="QTD55031.1"/>
    </source>
</evidence>
<dbReference type="Pfam" id="PF12804">
    <property type="entry name" value="NTP_transf_3"/>
    <property type="match status" value="1"/>
</dbReference>
<feature type="domain" description="MobA-like NTP transferase" evidence="2">
    <location>
        <begin position="27"/>
        <end position="137"/>
    </location>
</feature>
<sequence length="262" mass="27785">MQTNIIVLAAQRPGTIDPLAIGHDVSHKCLIPIAGEPLIAHVLETLSKHPAVGDICISIEAQAFPDIDVVLAQLDGDTGRIRCVPSTYNLADSVIAALAQMDDGPVIITTADNALLTADAIEAMVQILKGDTDVALALAPKAAVLKAHPDGQRRFYKFSDDQYSNCNLYGLSGHDALTAAEIFRGGGQFAKKAGRIIDSFGLINLLLLRSGWISLPAAMARISKRIGLTITPVVLADGRNAIDVDNDRSYRIVADLLGQTAT</sequence>
<reference evidence="3 4" key="1">
    <citation type="submission" date="2021-03" db="EMBL/GenBank/DDBJ databases">
        <title>Complete genome of Parasphingorhabdus_sp.JHSY0214.</title>
        <authorList>
            <person name="Yoo J.H."/>
            <person name="Bae J.W."/>
        </authorList>
    </citation>
    <scope>NUCLEOTIDE SEQUENCE [LARGE SCALE GENOMIC DNA]</scope>
    <source>
        <strain evidence="3 4">JHSY0214</strain>
    </source>
</reference>
<keyword evidence="1" id="KW-0460">Magnesium</keyword>
<name>A0ABX7T1J6_9SPHN</name>